<dbReference type="Pfam" id="PF00005">
    <property type="entry name" value="ABC_tran"/>
    <property type="match status" value="1"/>
</dbReference>
<keyword evidence="6" id="KW-1185">Reference proteome</keyword>
<evidence type="ECO:0000259" key="4">
    <source>
        <dbReference type="PROSITE" id="PS50893"/>
    </source>
</evidence>
<evidence type="ECO:0000256" key="3">
    <source>
        <dbReference type="ARBA" id="ARBA00022840"/>
    </source>
</evidence>
<dbReference type="SMART" id="SM00382">
    <property type="entry name" value="AAA"/>
    <property type="match status" value="1"/>
</dbReference>
<evidence type="ECO:0000313" key="5">
    <source>
        <dbReference type="EMBL" id="ASS76758.1"/>
    </source>
</evidence>
<dbReference type="EMBL" id="CP022657">
    <property type="protein sequence ID" value="ASS76758.1"/>
    <property type="molecule type" value="Genomic_DNA"/>
</dbReference>
<dbReference type="InterPro" id="IPR027417">
    <property type="entry name" value="P-loop_NTPase"/>
</dbReference>
<keyword evidence="1" id="KW-0813">Transport</keyword>
<proteinExistence type="predicted"/>
<sequence>MTEHYFEVENVSKTIKGKTLLHPLSFALSEGKVLALCGGNGAGKSTLLKMIAGISRPTTGTIRLMNIEPERDRTAYAERLGFMPDDFQFSVGLSAWDTLQFYAGLRGVGKRRVAEVLERVGLTAARNQSVTSFSKGMRQRLLFAQSLLAEPALLVLDEPTNGLDPFWMESFIHLLQEIKQAKQTVIFSTHQLDVATAAADEVLFLNGGKAISQGSVASYLQQYPVHGLTDAFADSLRGQYHKDPLH</sequence>
<evidence type="ECO:0000313" key="6">
    <source>
        <dbReference type="Proteomes" id="UP000214688"/>
    </source>
</evidence>
<dbReference type="InterPro" id="IPR003439">
    <property type="entry name" value="ABC_transporter-like_ATP-bd"/>
</dbReference>
<dbReference type="PROSITE" id="PS50893">
    <property type="entry name" value="ABC_TRANSPORTER_2"/>
    <property type="match status" value="1"/>
</dbReference>
<keyword evidence="2" id="KW-0547">Nucleotide-binding</keyword>
<dbReference type="Gene3D" id="3.40.50.300">
    <property type="entry name" value="P-loop containing nucleotide triphosphate hydrolases"/>
    <property type="match status" value="1"/>
</dbReference>
<reference evidence="5 6" key="1">
    <citation type="journal article" date="2015" name="Int. J. Syst. Evol. Microbiol.">
        <title>Tumebacillus algifaecis sp. nov., isolated from decomposing algal scum.</title>
        <authorList>
            <person name="Wu Y.F."/>
            <person name="Zhang B."/>
            <person name="Xing P."/>
            <person name="Wu Q.L."/>
            <person name="Liu S.J."/>
        </authorList>
    </citation>
    <scope>NUCLEOTIDE SEQUENCE [LARGE SCALE GENOMIC DNA]</scope>
    <source>
        <strain evidence="5 6">THMBR28</strain>
    </source>
</reference>
<protein>
    <submittedName>
        <fullName evidence="5">ABC transporter ATP-binding protein</fullName>
    </submittedName>
</protein>
<evidence type="ECO:0000256" key="1">
    <source>
        <dbReference type="ARBA" id="ARBA00022448"/>
    </source>
</evidence>
<organism evidence="5 6">
    <name type="scientific">Tumebacillus algifaecis</name>
    <dbReference type="NCBI Taxonomy" id="1214604"/>
    <lineage>
        <taxon>Bacteria</taxon>
        <taxon>Bacillati</taxon>
        <taxon>Bacillota</taxon>
        <taxon>Bacilli</taxon>
        <taxon>Bacillales</taxon>
        <taxon>Alicyclobacillaceae</taxon>
        <taxon>Tumebacillus</taxon>
    </lineage>
</organism>
<dbReference type="PANTHER" id="PTHR42939">
    <property type="entry name" value="ABC TRANSPORTER ATP-BINDING PROTEIN ALBC-RELATED"/>
    <property type="match status" value="1"/>
</dbReference>
<evidence type="ECO:0000256" key="2">
    <source>
        <dbReference type="ARBA" id="ARBA00022741"/>
    </source>
</evidence>
<dbReference type="KEGG" id="tab:CIG75_18640"/>
<dbReference type="OrthoDB" id="2290519at2"/>
<dbReference type="SUPFAM" id="SSF52540">
    <property type="entry name" value="P-loop containing nucleoside triphosphate hydrolases"/>
    <property type="match status" value="1"/>
</dbReference>
<accession>A0A223D586</accession>
<dbReference type="InterPro" id="IPR051782">
    <property type="entry name" value="ABC_Transporter_VariousFunc"/>
</dbReference>
<gene>
    <name evidence="5" type="ORF">CIG75_18640</name>
</gene>
<dbReference type="PANTHER" id="PTHR42939:SF1">
    <property type="entry name" value="ABC TRANSPORTER ATP-BINDING PROTEIN ALBC-RELATED"/>
    <property type="match status" value="1"/>
</dbReference>
<dbReference type="PROSITE" id="PS00211">
    <property type="entry name" value="ABC_TRANSPORTER_1"/>
    <property type="match status" value="1"/>
</dbReference>
<dbReference type="InterPro" id="IPR003593">
    <property type="entry name" value="AAA+_ATPase"/>
</dbReference>
<dbReference type="InterPro" id="IPR017871">
    <property type="entry name" value="ABC_transporter-like_CS"/>
</dbReference>
<dbReference type="Proteomes" id="UP000214688">
    <property type="component" value="Chromosome"/>
</dbReference>
<dbReference type="CDD" id="cd03230">
    <property type="entry name" value="ABC_DR_subfamily_A"/>
    <property type="match status" value="1"/>
</dbReference>
<dbReference type="AlphaFoldDB" id="A0A223D586"/>
<keyword evidence="3 5" id="KW-0067">ATP-binding</keyword>
<dbReference type="RefSeq" id="WP_094237985.1">
    <property type="nucleotide sequence ID" value="NZ_CP022657.1"/>
</dbReference>
<dbReference type="GO" id="GO:0016887">
    <property type="term" value="F:ATP hydrolysis activity"/>
    <property type="evidence" value="ECO:0007669"/>
    <property type="project" value="InterPro"/>
</dbReference>
<name>A0A223D586_9BACL</name>
<feature type="domain" description="ABC transporter" evidence="4">
    <location>
        <begin position="6"/>
        <end position="232"/>
    </location>
</feature>
<dbReference type="GO" id="GO:0005524">
    <property type="term" value="F:ATP binding"/>
    <property type="evidence" value="ECO:0007669"/>
    <property type="project" value="UniProtKB-KW"/>
</dbReference>